<name>A0ABU3D8D5_9FLAO</name>
<evidence type="ECO:0008006" key="3">
    <source>
        <dbReference type="Google" id="ProtNLM"/>
    </source>
</evidence>
<comment type="caution">
    <text evidence="1">The sequence shown here is derived from an EMBL/GenBank/DDBJ whole genome shotgun (WGS) entry which is preliminary data.</text>
</comment>
<evidence type="ECO:0000313" key="2">
    <source>
        <dbReference type="Proteomes" id="UP001262582"/>
    </source>
</evidence>
<dbReference type="Proteomes" id="UP001262582">
    <property type="component" value="Unassembled WGS sequence"/>
</dbReference>
<keyword evidence="2" id="KW-1185">Reference proteome</keyword>
<dbReference type="RefSeq" id="WP_311504128.1">
    <property type="nucleotide sequence ID" value="NZ_JAVRHK010000012.1"/>
</dbReference>
<protein>
    <recommendedName>
        <fullName evidence="3">Transcriptional regulator</fullName>
    </recommendedName>
</protein>
<accession>A0ABU3D8D5</accession>
<evidence type="ECO:0000313" key="1">
    <source>
        <dbReference type="EMBL" id="MDT0677785.1"/>
    </source>
</evidence>
<reference evidence="1 2" key="1">
    <citation type="submission" date="2023-09" db="EMBL/GenBank/DDBJ databases">
        <authorList>
            <person name="Rey-Velasco X."/>
        </authorList>
    </citation>
    <scope>NUCLEOTIDE SEQUENCE [LARGE SCALE GENOMIC DNA]</scope>
    <source>
        <strain evidence="1 2">F117</strain>
    </source>
</reference>
<proteinExistence type="predicted"/>
<sequence length="235" mass="28223">MNYIKHLNGVFERFNEDQRLNPSHVSIYYALFQYWNVFRFRKQFFVQREEIMQASKVGSLSTYHKCIRELSEWNYILYMPSKNPLKGSQVKMSIFWTCDEQVEDEQSTSGGQQLNKFETFLEQVAEEYVKSGERALVYKTNNIKDNKPIKPLWPKSEFEVVEFFKTRSWPETEASKFYHHYEAVGWKIGGNQDVVNWKTLSQRWMKKAEEIQKQQKLKDPDHLKIQNYKNYGEPL</sequence>
<organism evidence="1 2">
    <name type="scientific">Autumnicola musiva</name>
    <dbReference type="NCBI Taxonomy" id="3075589"/>
    <lineage>
        <taxon>Bacteria</taxon>
        <taxon>Pseudomonadati</taxon>
        <taxon>Bacteroidota</taxon>
        <taxon>Flavobacteriia</taxon>
        <taxon>Flavobacteriales</taxon>
        <taxon>Flavobacteriaceae</taxon>
        <taxon>Autumnicola</taxon>
    </lineage>
</organism>
<dbReference type="EMBL" id="JAVRHK010000012">
    <property type="protein sequence ID" value="MDT0677785.1"/>
    <property type="molecule type" value="Genomic_DNA"/>
</dbReference>
<gene>
    <name evidence="1" type="ORF">RM539_14450</name>
</gene>